<feature type="signal peptide" evidence="2">
    <location>
        <begin position="1"/>
        <end position="17"/>
    </location>
</feature>
<evidence type="ECO:0000313" key="4">
    <source>
        <dbReference type="Proteomes" id="UP000076842"/>
    </source>
</evidence>
<name>A0A165EXU1_9BASI</name>
<reference evidence="3 4" key="1">
    <citation type="journal article" date="2016" name="Mol. Biol. Evol.">
        <title>Comparative Genomics of Early-Diverging Mushroom-Forming Fungi Provides Insights into the Origins of Lignocellulose Decay Capabilities.</title>
        <authorList>
            <person name="Nagy L.G."/>
            <person name="Riley R."/>
            <person name="Tritt A."/>
            <person name="Adam C."/>
            <person name="Daum C."/>
            <person name="Floudas D."/>
            <person name="Sun H."/>
            <person name="Yadav J.S."/>
            <person name="Pangilinan J."/>
            <person name="Larsson K.H."/>
            <person name="Matsuura K."/>
            <person name="Barry K."/>
            <person name="Labutti K."/>
            <person name="Kuo R."/>
            <person name="Ohm R.A."/>
            <person name="Bhattacharya S.S."/>
            <person name="Shirouzu T."/>
            <person name="Yoshinaga Y."/>
            <person name="Martin F.M."/>
            <person name="Grigoriev I.V."/>
            <person name="Hibbett D.S."/>
        </authorList>
    </citation>
    <scope>NUCLEOTIDE SEQUENCE [LARGE SCALE GENOMIC DNA]</scope>
    <source>
        <strain evidence="3 4">HHB12733</strain>
    </source>
</reference>
<evidence type="ECO:0008006" key="5">
    <source>
        <dbReference type="Google" id="ProtNLM"/>
    </source>
</evidence>
<keyword evidence="4" id="KW-1185">Reference proteome</keyword>
<feature type="chain" id="PRO_5007857440" description="TPR-like protein" evidence="2">
    <location>
        <begin position="18"/>
        <end position="199"/>
    </location>
</feature>
<protein>
    <recommendedName>
        <fullName evidence="5">TPR-like protein</fullName>
    </recommendedName>
</protein>
<dbReference type="InParanoid" id="A0A165EXU1"/>
<dbReference type="AlphaFoldDB" id="A0A165EXU1"/>
<dbReference type="Proteomes" id="UP000076842">
    <property type="component" value="Unassembled WGS sequence"/>
</dbReference>
<sequence length="199" mass="22013">MGLAIVIAKHALGGLAGAPVPGAEEARERERNTAEALSVCGRVRESINNGSVFQNMGHCYYMLEQFQKAIESMTRAGIPLLWQQELCRSAAPLSFMQRRLVREEAALWNAGIKLEWDEENEREQKKGERGRRSRKSALNGLGVGSEADDAAPEQEPRKRAKKAKPRKLIQSQEQSMDEDNEALFTDHEDAAPAAAPEGT</sequence>
<keyword evidence="2" id="KW-0732">Signal</keyword>
<feature type="compositionally biased region" description="Basic residues" evidence="1">
    <location>
        <begin position="158"/>
        <end position="167"/>
    </location>
</feature>
<proteinExistence type="predicted"/>
<evidence type="ECO:0000256" key="1">
    <source>
        <dbReference type="SAM" id="MobiDB-lite"/>
    </source>
</evidence>
<organism evidence="3 4">
    <name type="scientific">Calocera cornea HHB12733</name>
    <dbReference type="NCBI Taxonomy" id="1353952"/>
    <lineage>
        <taxon>Eukaryota</taxon>
        <taxon>Fungi</taxon>
        <taxon>Dikarya</taxon>
        <taxon>Basidiomycota</taxon>
        <taxon>Agaricomycotina</taxon>
        <taxon>Dacrymycetes</taxon>
        <taxon>Dacrymycetales</taxon>
        <taxon>Dacrymycetaceae</taxon>
        <taxon>Calocera</taxon>
    </lineage>
</organism>
<accession>A0A165EXU1</accession>
<evidence type="ECO:0000313" key="3">
    <source>
        <dbReference type="EMBL" id="KZT55746.1"/>
    </source>
</evidence>
<dbReference type="STRING" id="1353952.A0A165EXU1"/>
<dbReference type="EMBL" id="KV423989">
    <property type="protein sequence ID" value="KZT55746.1"/>
    <property type="molecule type" value="Genomic_DNA"/>
</dbReference>
<dbReference type="OrthoDB" id="3220443at2759"/>
<gene>
    <name evidence="3" type="ORF">CALCODRAFT_484513</name>
</gene>
<feature type="region of interest" description="Disordered" evidence="1">
    <location>
        <begin position="118"/>
        <end position="199"/>
    </location>
</feature>
<evidence type="ECO:0000256" key="2">
    <source>
        <dbReference type="SAM" id="SignalP"/>
    </source>
</evidence>